<organism evidence="2 3">
    <name type="scientific">Dryococelus australis</name>
    <dbReference type="NCBI Taxonomy" id="614101"/>
    <lineage>
        <taxon>Eukaryota</taxon>
        <taxon>Metazoa</taxon>
        <taxon>Ecdysozoa</taxon>
        <taxon>Arthropoda</taxon>
        <taxon>Hexapoda</taxon>
        <taxon>Insecta</taxon>
        <taxon>Pterygota</taxon>
        <taxon>Neoptera</taxon>
        <taxon>Polyneoptera</taxon>
        <taxon>Phasmatodea</taxon>
        <taxon>Verophasmatodea</taxon>
        <taxon>Anareolatae</taxon>
        <taxon>Phasmatidae</taxon>
        <taxon>Eurycanthinae</taxon>
        <taxon>Dryococelus</taxon>
    </lineage>
</organism>
<comment type="caution">
    <text evidence="2">The sequence shown here is derived from an EMBL/GenBank/DDBJ whole genome shotgun (WGS) entry which is preliminary data.</text>
</comment>
<dbReference type="Proteomes" id="UP001159363">
    <property type="component" value="Chromosome 6"/>
</dbReference>
<feature type="region of interest" description="Disordered" evidence="1">
    <location>
        <begin position="49"/>
        <end position="100"/>
    </location>
</feature>
<reference evidence="2 3" key="1">
    <citation type="submission" date="2023-02" db="EMBL/GenBank/DDBJ databases">
        <title>LHISI_Scaffold_Assembly.</title>
        <authorList>
            <person name="Stuart O.P."/>
            <person name="Cleave R."/>
            <person name="Magrath M.J.L."/>
            <person name="Mikheyev A.S."/>
        </authorList>
    </citation>
    <scope>NUCLEOTIDE SEQUENCE [LARGE SCALE GENOMIC DNA]</scope>
    <source>
        <strain evidence="2">Daus_M_001</strain>
        <tissue evidence="2">Leg muscle</tissue>
    </source>
</reference>
<evidence type="ECO:0000256" key="1">
    <source>
        <dbReference type="SAM" id="MobiDB-lite"/>
    </source>
</evidence>
<evidence type="ECO:0000313" key="2">
    <source>
        <dbReference type="EMBL" id="KAJ8878925.1"/>
    </source>
</evidence>
<gene>
    <name evidence="2" type="ORF">PR048_019528</name>
</gene>
<evidence type="ECO:0000313" key="3">
    <source>
        <dbReference type="Proteomes" id="UP001159363"/>
    </source>
</evidence>
<sequence length="128" mass="14553">MVPETEWFENGSRHIKNDMYSYKTIYERKRVTTQSTLETFVRCRTQNNTHDPQLSISERGRESLAHKRLSLHHHTPPVPTILSPPRPGDPPLSARDSKQTCHHAAPALLELPALPGMARALITAKHFV</sequence>
<accession>A0ABQ9H3Q0</accession>
<feature type="compositionally biased region" description="Basic residues" evidence="1">
    <location>
        <begin position="66"/>
        <end position="75"/>
    </location>
</feature>
<keyword evidence="3" id="KW-1185">Reference proteome</keyword>
<protein>
    <submittedName>
        <fullName evidence="2">Uncharacterized protein</fullName>
    </submittedName>
</protein>
<proteinExistence type="predicted"/>
<name>A0ABQ9H3Q0_9NEOP</name>
<dbReference type="EMBL" id="JARBHB010000007">
    <property type="protein sequence ID" value="KAJ8878925.1"/>
    <property type="molecule type" value="Genomic_DNA"/>
</dbReference>
<feature type="compositionally biased region" description="Pro residues" evidence="1">
    <location>
        <begin position="76"/>
        <end position="90"/>
    </location>
</feature>